<dbReference type="SMART" id="SM00908">
    <property type="entry name" value="Gal-bind_lectin"/>
    <property type="match status" value="1"/>
</dbReference>
<evidence type="ECO:0000256" key="12">
    <source>
        <dbReference type="ARBA" id="ARBA00023180"/>
    </source>
</evidence>
<dbReference type="OrthoDB" id="2139606at2759"/>
<evidence type="ECO:0000256" key="9">
    <source>
        <dbReference type="ARBA" id="ARBA00022989"/>
    </source>
</evidence>
<comment type="caution">
    <text evidence="16">The sequence shown here is derived from an EMBL/GenBank/DDBJ whole genome shotgun (WGS) entry which is preliminary data.</text>
</comment>
<organism evidence="16 17">
    <name type="scientific">Rosa chinensis</name>
    <name type="common">China rose</name>
    <dbReference type="NCBI Taxonomy" id="74649"/>
    <lineage>
        <taxon>Eukaryota</taxon>
        <taxon>Viridiplantae</taxon>
        <taxon>Streptophyta</taxon>
        <taxon>Embryophyta</taxon>
        <taxon>Tracheophyta</taxon>
        <taxon>Spermatophyta</taxon>
        <taxon>Magnoliopsida</taxon>
        <taxon>eudicotyledons</taxon>
        <taxon>Gunneridae</taxon>
        <taxon>Pentapetalae</taxon>
        <taxon>rosids</taxon>
        <taxon>fabids</taxon>
        <taxon>Rosales</taxon>
        <taxon>Rosaceae</taxon>
        <taxon>Rosoideae</taxon>
        <taxon>Rosoideae incertae sedis</taxon>
        <taxon>Rosa</taxon>
    </lineage>
</organism>
<dbReference type="GO" id="GO:0180062">
    <property type="term" value="P:protein O-linked glycosylation via galactose"/>
    <property type="evidence" value="ECO:0007669"/>
    <property type="project" value="EnsemblPlants"/>
</dbReference>
<keyword evidence="9" id="KW-1133">Transmembrane helix</keyword>
<evidence type="ECO:0000256" key="6">
    <source>
        <dbReference type="ARBA" id="ARBA00022679"/>
    </source>
</evidence>
<gene>
    <name evidence="16" type="ORF">RchiOBHm_Chr4g0426351</name>
</gene>
<dbReference type="PANTHER" id="PTHR11214:SF3">
    <property type="entry name" value="BETA-1,3-GALACTOSYLTRANSFERASE 6"/>
    <property type="match status" value="1"/>
</dbReference>
<evidence type="ECO:0000256" key="1">
    <source>
        <dbReference type="ARBA" id="ARBA00001936"/>
    </source>
</evidence>
<dbReference type="GO" id="GO:0010405">
    <property type="term" value="P:arabinogalactan protein metabolic process"/>
    <property type="evidence" value="ECO:0007669"/>
    <property type="project" value="EnsemblPlants"/>
</dbReference>
<comment type="pathway">
    <text evidence="3">Protein modification; protein glycosylation.</text>
</comment>
<dbReference type="Pfam" id="PF01762">
    <property type="entry name" value="Galactosyl_T"/>
    <property type="match status" value="1"/>
</dbReference>
<evidence type="ECO:0000256" key="4">
    <source>
        <dbReference type="ARBA" id="ARBA00008661"/>
    </source>
</evidence>
<dbReference type="GO" id="GO:0047220">
    <property type="term" value="F:galactosylxylosylprotein 3-beta-galactosyltransferase activity"/>
    <property type="evidence" value="ECO:0007669"/>
    <property type="project" value="UniProtKB-EC"/>
</dbReference>
<comment type="subcellular location">
    <subcellularLocation>
        <location evidence="2">Golgi apparatus membrane</location>
        <topology evidence="2">Single-pass type II membrane protein</topology>
    </subcellularLocation>
</comment>
<evidence type="ECO:0000256" key="7">
    <source>
        <dbReference type="ARBA" id="ARBA00022692"/>
    </source>
</evidence>
<evidence type="ECO:0000256" key="11">
    <source>
        <dbReference type="ARBA" id="ARBA00023136"/>
    </source>
</evidence>
<keyword evidence="7" id="KW-0812">Transmembrane</keyword>
<accession>A0A2P6QZE3</accession>
<dbReference type="OMA" id="LEIPCGL"/>
<keyword evidence="8" id="KW-0735">Signal-anchor</keyword>
<keyword evidence="13" id="KW-0464">Manganese</keyword>
<evidence type="ECO:0000256" key="13">
    <source>
        <dbReference type="ARBA" id="ARBA00023211"/>
    </source>
</evidence>
<dbReference type="InterPro" id="IPR001079">
    <property type="entry name" value="Galectin_CRD"/>
</dbReference>
<keyword evidence="17" id="KW-1185">Reference proteome</keyword>
<dbReference type="Gene3D" id="3.90.550.50">
    <property type="match status" value="1"/>
</dbReference>
<dbReference type="PANTHER" id="PTHR11214">
    <property type="entry name" value="BETA-1,3-N-ACETYLGLUCOSAMINYLTRANSFERASE"/>
    <property type="match status" value="1"/>
</dbReference>
<feature type="region of interest" description="Disordered" evidence="14">
    <location>
        <begin position="43"/>
        <end position="62"/>
    </location>
</feature>
<dbReference type="PROSITE" id="PS51304">
    <property type="entry name" value="GALECTIN"/>
    <property type="match status" value="1"/>
</dbReference>
<name>A0A2P6QZE3_ROSCH</name>
<evidence type="ECO:0000256" key="5">
    <source>
        <dbReference type="ARBA" id="ARBA00022676"/>
    </source>
</evidence>
<dbReference type="Proteomes" id="UP000238479">
    <property type="component" value="Chromosome 4"/>
</dbReference>
<keyword evidence="10" id="KW-0333">Golgi apparatus</keyword>
<evidence type="ECO:0000256" key="2">
    <source>
        <dbReference type="ARBA" id="ARBA00004323"/>
    </source>
</evidence>
<dbReference type="UniPathway" id="UPA00378"/>
<evidence type="ECO:0000313" key="17">
    <source>
        <dbReference type="Proteomes" id="UP000238479"/>
    </source>
</evidence>
<dbReference type="STRING" id="74649.A0A2P6QZE3"/>
<dbReference type="CDD" id="cd00070">
    <property type="entry name" value="GLECT"/>
    <property type="match status" value="1"/>
</dbReference>
<keyword evidence="12" id="KW-0325">Glycoprotein</keyword>
<dbReference type="GO" id="GO:0080147">
    <property type="term" value="P:root hair cell development"/>
    <property type="evidence" value="ECO:0007669"/>
    <property type="project" value="EnsemblPlants"/>
</dbReference>
<dbReference type="InterPro" id="IPR013320">
    <property type="entry name" value="ConA-like_dom_sf"/>
</dbReference>
<dbReference type="Pfam" id="PF00337">
    <property type="entry name" value="Gal-bind_lectin"/>
    <property type="match status" value="1"/>
</dbReference>
<reference evidence="16 17" key="1">
    <citation type="journal article" date="2018" name="Nat. Genet.">
        <title>The Rosa genome provides new insights in the design of modern roses.</title>
        <authorList>
            <person name="Bendahmane M."/>
        </authorList>
    </citation>
    <scope>NUCLEOTIDE SEQUENCE [LARGE SCALE GENOMIC DNA]</scope>
    <source>
        <strain evidence="17">cv. Old Blush</strain>
    </source>
</reference>
<dbReference type="Gene3D" id="2.60.120.200">
    <property type="match status" value="1"/>
</dbReference>
<dbReference type="SUPFAM" id="SSF49899">
    <property type="entry name" value="Concanavalin A-like lectins/glucanases"/>
    <property type="match status" value="1"/>
</dbReference>
<evidence type="ECO:0000256" key="8">
    <source>
        <dbReference type="ARBA" id="ARBA00022968"/>
    </source>
</evidence>
<feature type="domain" description="Galectin" evidence="15">
    <location>
        <begin position="184"/>
        <end position="377"/>
    </location>
</feature>
<sequence length="652" mass="73683">MSFYCKLQFRHLPKMRKWSGGLLIITLAMILVFRYGSIAKIEPPEQSPKQSPKQSAAEFFGNNPDNDSLGTFPEVKVIVQPKPPEKPHLIEVDGLDDLFASHDIFEEETKALLVWSHLRPLLSRSDALPETARGVKEASIAWKDLLSIIDKDKASKLNKSEGQEDKSCPFSVNALDNIASGDGNILEIPCGLIDDSSISLVGIPDGRFRSFQIELLGLQFSGEPEPPVILHYSVSLPADNMTEEPFVIQNSWNNELGWGKEERCPSHRSASNLKVDGLVLCNEQVVRSSLDENLNMSQPSSDMFTNVSRVSAHGDANFPFVEGNPFTATLWVGLEGFHMTVNGRHETSFAYREKLEPWSVSKVKVAGGLNVLSALAKGLPISEDHDLVVDVEHLKAPPLLKKRLLMLVGVFSTGNNFERRMALRRTWMQYEAVRSGDVAVRFFIGLHKNSQVNFELWREAQAYGDIQLMPFVDYYSLISLKTIAICIFGTKILPAKYIMKTDDDAFVRIDEVISSLKGKTTKGLLYGLISFESSPDRDRDSKWYISDEEWPHAGFPPWAHGPGYIISRDIVKFIVRSHHERDLKLFKLEDVAMGIWIEQFKNRGQEVNYVTDERFYNAGCESNYILAHYQTPRLVLCLWEKLQKEHKANCCE</sequence>
<dbReference type="GO" id="GO:1990714">
    <property type="term" value="F:hydroxyproline O-galactosyltransferase activity"/>
    <property type="evidence" value="ECO:0007669"/>
    <property type="project" value="EnsemblPlants"/>
</dbReference>
<comment type="cofactor">
    <cofactor evidence="1">
        <name>Mn(2+)</name>
        <dbReference type="ChEBI" id="CHEBI:29035"/>
    </cofactor>
</comment>
<dbReference type="InterPro" id="IPR002659">
    <property type="entry name" value="Glyco_trans_31"/>
</dbReference>
<dbReference type="GO" id="GO:0000139">
    <property type="term" value="C:Golgi membrane"/>
    <property type="evidence" value="ECO:0007669"/>
    <property type="project" value="UniProtKB-SubCell"/>
</dbReference>
<dbReference type="Gramene" id="PRQ39541">
    <property type="protein sequence ID" value="PRQ39541"/>
    <property type="gene ID" value="RchiOBHm_Chr4g0426351"/>
</dbReference>
<dbReference type="AlphaFoldDB" id="A0A2P6QZE3"/>
<evidence type="ECO:0000256" key="14">
    <source>
        <dbReference type="SAM" id="MobiDB-lite"/>
    </source>
</evidence>
<keyword evidence="11" id="KW-0472">Membrane</keyword>
<keyword evidence="6 16" id="KW-0808">Transferase</keyword>
<keyword evidence="5 16" id="KW-0328">Glycosyltransferase</keyword>
<protein>
    <submittedName>
        <fullName evidence="16">Putative galactosylxylosylprotein 3-beta-galactosyltransferase</fullName>
        <ecNumber evidence="16">2.4.1.134</ecNumber>
    </submittedName>
</protein>
<dbReference type="EC" id="2.4.1.134" evidence="16"/>
<dbReference type="GO" id="GO:0048354">
    <property type="term" value="P:mucilage biosynthetic process involved in seed coat development"/>
    <property type="evidence" value="ECO:0007669"/>
    <property type="project" value="EnsemblPlants"/>
</dbReference>
<evidence type="ECO:0000259" key="15">
    <source>
        <dbReference type="PROSITE" id="PS51304"/>
    </source>
</evidence>
<dbReference type="GO" id="GO:0030246">
    <property type="term" value="F:carbohydrate binding"/>
    <property type="evidence" value="ECO:0007669"/>
    <property type="project" value="InterPro"/>
</dbReference>
<evidence type="ECO:0000256" key="10">
    <source>
        <dbReference type="ARBA" id="ARBA00023034"/>
    </source>
</evidence>
<evidence type="ECO:0000256" key="3">
    <source>
        <dbReference type="ARBA" id="ARBA00004922"/>
    </source>
</evidence>
<proteinExistence type="inferred from homology"/>
<dbReference type="FunFam" id="3.90.550.50:FF:000015">
    <property type="entry name" value="Beta-1,3-galactosyltransferase GALT1"/>
    <property type="match status" value="1"/>
</dbReference>
<evidence type="ECO:0000313" key="16">
    <source>
        <dbReference type="EMBL" id="PRQ39541.1"/>
    </source>
</evidence>
<comment type="similarity">
    <text evidence="4">Belongs to the glycosyltransferase 31 family.</text>
</comment>
<dbReference type="EMBL" id="PDCK01000042">
    <property type="protein sequence ID" value="PRQ39541.1"/>
    <property type="molecule type" value="Genomic_DNA"/>
</dbReference>